<evidence type="ECO:0000313" key="1">
    <source>
        <dbReference type="EMBL" id="KAJ5242535.1"/>
    </source>
</evidence>
<dbReference type="Proteomes" id="UP001147733">
    <property type="component" value="Unassembled WGS sequence"/>
</dbReference>
<dbReference type="GeneID" id="81378949"/>
<dbReference type="OrthoDB" id="10303028at2759"/>
<comment type="caution">
    <text evidence="1">The sequence shown here is derived from an EMBL/GenBank/DDBJ whole genome shotgun (WGS) entry which is preliminary data.</text>
</comment>
<keyword evidence="2" id="KW-1185">Reference proteome</keyword>
<sequence length="85" mass="9497">MELLNGYEWALTETRTTDASKWMMGPTQAPGHVLSDDCFTPDAVRNQWDGIGTKGDKDHRIDLLSVTGDQLRIILRSTGIVNDIH</sequence>
<dbReference type="RefSeq" id="XP_056505539.1">
    <property type="nucleotide sequence ID" value="XM_056639782.1"/>
</dbReference>
<reference evidence="1" key="2">
    <citation type="journal article" date="2023" name="IMA Fungus">
        <title>Comparative genomic study of the Penicillium genus elucidates a diverse pangenome and 15 lateral gene transfer events.</title>
        <authorList>
            <person name="Petersen C."/>
            <person name="Sorensen T."/>
            <person name="Nielsen M.R."/>
            <person name="Sondergaard T.E."/>
            <person name="Sorensen J.L."/>
            <person name="Fitzpatrick D.A."/>
            <person name="Frisvad J.C."/>
            <person name="Nielsen K.L."/>
        </authorList>
    </citation>
    <scope>NUCLEOTIDE SEQUENCE</scope>
    <source>
        <strain evidence="1">IBT 23319</strain>
    </source>
</reference>
<proteinExistence type="predicted"/>
<protein>
    <submittedName>
        <fullName evidence="1">Uncharacterized protein</fullName>
    </submittedName>
</protein>
<dbReference type="EMBL" id="JAPQKT010000001">
    <property type="protein sequence ID" value="KAJ5242535.1"/>
    <property type="molecule type" value="Genomic_DNA"/>
</dbReference>
<evidence type="ECO:0000313" key="2">
    <source>
        <dbReference type="Proteomes" id="UP001147733"/>
    </source>
</evidence>
<dbReference type="AlphaFoldDB" id="A0A9W9PDR0"/>
<organism evidence="1 2">
    <name type="scientific">Penicillium citrinum</name>
    <dbReference type="NCBI Taxonomy" id="5077"/>
    <lineage>
        <taxon>Eukaryota</taxon>
        <taxon>Fungi</taxon>
        <taxon>Dikarya</taxon>
        <taxon>Ascomycota</taxon>
        <taxon>Pezizomycotina</taxon>
        <taxon>Eurotiomycetes</taxon>
        <taxon>Eurotiomycetidae</taxon>
        <taxon>Eurotiales</taxon>
        <taxon>Aspergillaceae</taxon>
        <taxon>Penicillium</taxon>
    </lineage>
</organism>
<accession>A0A9W9PDR0</accession>
<name>A0A9W9PDR0_PENCI</name>
<reference evidence="1" key="1">
    <citation type="submission" date="2022-11" db="EMBL/GenBank/DDBJ databases">
        <authorList>
            <person name="Petersen C."/>
        </authorList>
    </citation>
    <scope>NUCLEOTIDE SEQUENCE</scope>
    <source>
        <strain evidence="1">IBT 23319</strain>
    </source>
</reference>
<gene>
    <name evidence="1" type="ORF">N7469_000862</name>
</gene>